<dbReference type="AlphaFoldDB" id="A0A9N7W515"/>
<organism evidence="1 2">
    <name type="scientific">Pleuronectes platessa</name>
    <name type="common">European plaice</name>
    <dbReference type="NCBI Taxonomy" id="8262"/>
    <lineage>
        <taxon>Eukaryota</taxon>
        <taxon>Metazoa</taxon>
        <taxon>Chordata</taxon>
        <taxon>Craniata</taxon>
        <taxon>Vertebrata</taxon>
        <taxon>Euteleostomi</taxon>
        <taxon>Actinopterygii</taxon>
        <taxon>Neopterygii</taxon>
        <taxon>Teleostei</taxon>
        <taxon>Neoteleostei</taxon>
        <taxon>Acanthomorphata</taxon>
        <taxon>Carangaria</taxon>
        <taxon>Pleuronectiformes</taxon>
        <taxon>Pleuronectoidei</taxon>
        <taxon>Pleuronectidae</taxon>
        <taxon>Pleuronectes</taxon>
    </lineage>
</organism>
<reference evidence="1" key="1">
    <citation type="submission" date="2020-03" db="EMBL/GenBank/DDBJ databases">
        <authorList>
            <person name="Weist P."/>
        </authorList>
    </citation>
    <scope>NUCLEOTIDE SEQUENCE</scope>
</reference>
<evidence type="ECO:0000313" key="2">
    <source>
        <dbReference type="Proteomes" id="UP001153269"/>
    </source>
</evidence>
<evidence type="ECO:0000313" key="1">
    <source>
        <dbReference type="EMBL" id="CAB1460495.1"/>
    </source>
</evidence>
<accession>A0A9N7W515</accession>
<keyword evidence="2" id="KW-1185">Reference proteome</keyword>
<proteinExistence type="predicted"/>
<sequence>MNPHGVLHRHAHLGAYNAGLHDLLVPPGQVDDPQRIDHVVIWDNVSFQVREWFQDHPQAMEEACGDIILLKVRHGGPCDRKTPALSSLTLLL</sequence>
<dbReference type="EMBL" id="CADEAL010004480">
    <property type="protein sequence ID" value="CAB1460495.1"/>
    <property type="molecule type" value="Genomic_DNA"/>
</dbReference>
<name>A0A9N7W515_PLEPL</name>
<comment type="caution">
    <text evidence="1">The sequence shown here is derived from an EMBL/GenBank/DDBJ whole genome shotgun (WGS) entry which is preliminary data.</text>
</comment>
<protein>
    <submittedName>
        <fullName evidence="1">Uncharacterized protein</fullName>
    </submittedName>
</protein>
<gene>
    <name evidence="1" type="ORF">PLEPLA_LOCUS48346</name>
</gene>
<dbReference type="Proteomes" id="UP001153269">
    <property type="component" value="Unassembled WGS sequence"/>
</dbReference>